<feature type="domain" description="Methyl-accepting transducer" evidence="5">
    <location>
        <begin position="242"/>
        <end position="471"/>
    </location>
</feature>
<dbReference type="PROSITE" id="PS50111">
    <property type="entry name" value="CHEMOTAXIS_TRANSDUC_2"/>
    <property type="match status" value="1"/>
</dbReference>
<comment type="similarity">
    <text evidence="3">Belongs to the methyl-accepting chemotaxis (MCP) protein family.</text>
</comment>
<evidence type="ECO:0000256" key="2">
    <source>
        <dbReference type="ARBA" id="ARBA00022500"/>
    </source>
</evidence>
<dbReference type="InterPro" id="IPR004090">
    <property type="entry name" value="Chemotax_Me-accpt_rcpt"/>
</dbReference>
<name>A0ABD4XAH7_9RHOB</name>
<dbReference type="InterPro" id="IPR009050">
    <property type="entry name" value="Globin-like_sf"/>
</dbReference>
<comment type="subcellular location">
    <subcellularLocation>
        <location evidence="1">Membrane</location>
    </subcellularLocation>
</comment>
<evidence type="ECO:0000259" key="5">
    <source>
        <dbReference type="PROSITE" id="PS50111"/>
    </source>
</evidence>
<dbReference type="InterPro" id="IPR051310">
    <property type="entry name" value="MCP_chemotaxis"/>
</dbReference>
<proteinExistence type="inferred from homology"/>
<organism evidence="6 7">
    <name type="scientific">Phaeobacter gallaeciensis</name>
    <dbReference type="NCBI Taxonomy" id="60890"/>
    <lineage>
        <taxon>Bacteria</taxon>
        <taxon>Pseudomonadati</taxon>
        <taxon>Pseudomonadota</taxon>
        <taxon>Alphaproteobacteria</taxon>
        <taxon>Rhodobacterales</taxon>
        <taxon>Roseobacteraceae</taxon>
        <taxon>Phaeobacter</taxon>
    </lineage>
</organism>
<sequence length="511" mass="55174">MASLGAESFNVFSGCEAVMIKEHEEALSKFGFDEVVKKYLIEGGELVVPLLPQVLDRFYGVVMDDPEMARFFPNQELMDQAKLGQQKHWEMLLSGAFSEEYFASAYRIGRIHPRIGLPFLFYLSGYAQAVSHIQELLLERNLGILGLFRRHNVPKIISALTRAFSLDTHLVLDAHFSAEKEEQETAFAHLTAGIDRMAARDLTQLIPGPEASDYPERYDPVRKAFNGLICTQRDVLHTIQDAASRLNIRANEVVQSAEDLSQRTESQAATLEETAAAVEQITVSMHASADATSETTKIVHSTRDGAARGGEVVQSAIQKMQDIEDSSHQISQIINVIDDIAFQTNLLALNAGVEAARAGETGKGFAVVASEVRALAQRSADSANEIKSLINVSAGHVEGGVTLVNDTGEALTMIRGDIGRTVELTSEVANSAQQQSTGLGEINVGVSQLDQVTQQNAAMAEQVTAAALSMTEDVGRLNTLIGSFDIGRPTIGCAEAEAMPESTSAANLRAG</sequence>
<dbReference type="SUPFAM" id="SSF46458">
    <property type="entry name" value="Globin-like"/>
    <property type="match status" value="1"/>
</dbReference>
<comment type="caution">
    <text evidence="6">The sequence shown here is derived from an EMBL/GenBank/DDBJ whole genome shotgun (WGS) entry which is preliminary data.</text>
</comment>
<evidence type="ECO:0000256" key="3">
    <source>
        <dbReference type="ARBA" id="ARBA00029447"/>
    </source>
</evidence>
<dbReference type="RefSeq" id="WP_274839746.1">
    <property type="nucleotide sequence ID" value="NZ_JARCJF010000005.1"/>
</dbReference>
<dbReference type="PANTHER" id="PTHR43531">
    <property type="entry name" value="PROTEIN ICFG"/>
    <property type="match status" value="1"/>
</dbReference>
<evidence type="ECO:0000313" key="6">
    <source>
        <dbReference type="EMBL" id="MDE4166480.1"/>
    </source>
</evidence>
<dbReference type="Gene3D" id="1.10.490.10">
    <property type="entry name" value="Globins"/>
    <property type="match status" value="1"/>
</dbReference>
<dbReference type="PRINTS" id="PR00260">
    <property type="entry name" value="CHEMTRNSDUCR"/>
</dbReference>
<dbReference type="SUPFAM" id="SSF58104">
    <property type="entry name" value="Methyl-accepting chemotaxis protein (MCP) signaling domain"/>
    <property type="match status" value="1"/>
</dbReference>
<dbReference type="CDD" id="cd11386">
    <property type="entry name" value="MCP_signal"/>
    <property type="match status" value="1"/>
</dbReference>
<dbReference type="InterPro" id="IPR012292">
    <property type="entry name" value="Globin/Proto"/>
</dbReference>
<dbReference type="PANTHER" id="PTHR43531:SF11">
    <property type="entry name" value="METHYL-ACCEPTING CHEMOTAXIS PROTEIN 3"/>
    <property type="match status" value="1"/>
</dbReference>
<keyword evidence="2" id="KW-0145">Chemotaxis</keyword>
<dbReference type="GO" id="GO:0016020">
    <property type="term" value="C:membrane"/>
    <property type="evidence" value="ECO:0007669"/>
    <property type="project" value="UniProtKB-SubCell"/>
</dbReference>
<dbReference type="Proteomes" id="UP001218364">
    <property type="component" value="Unassembled WGS sequence"/>
</dbReference>
<dbReference type="InterPro" id="IPR004089">
    <property type="entry name" value="MCPsignal_dom"/>
</dbReference>
<dbReference type="Pfam" id="PF00015">
    <property type="entry name" value="MCPsignal"/>
    <property type="match status" value="1"/>
</dbReference>
<dbReference type="GO" id="GO:0006935">
    <property type="term" value="P:chemotaxis"/>
    <property type="evidence" value="ECO:0007669"/>
    <property type="project" value="UniProtKB-KW"/>
</dbReference>
<accession>A0ABD4XAH7</accession>
<dbReference type="GO" id="GO:0007165">
    <property type="term" value="P:signal transduction"/>
    <property type="evidence" value="ECO:0007669"/>
    <property type="project" value="UniProtKB-KW"/>
</dbReference>
<dbReference type="EMBL" id="JARCJK010000005">
    <property type="protein sequence ID" value="MDE4166480.1"/>
    <property type="molecule type" value="Genomic_DNA"/>
</dbReference>
<evidence type="ECO:0000256" key="1">
    <source>
        <dbReference type="ARBA" id="ARBA00004370"/>
    </source>
</evidence>
<dbReference type="CDD" id="cd01068">
    <property type="entry name" value="globin_sensor"/>
    <property type="match status" value="1"/>
</dbReference>
<dbReference type="FunFam" id="1.10.287.950:FF:000001">
    <property type="entry name" value="Methyl-accepting chemotaxis sensory transducer"/>
    <property type="match status" value="1"/>
</dbReference>
<reference evidence="6 7" key="1">
    <citation type="submission" date="2023-02" db="EMBL/GenBank/DDBJ databases">
        <title>Population genomics of bacteria associated with diatom.</title>
        <authorList>
            <person name="Xie J."/>
            <person name="Wang H."/>
        </authorList>
    </citation>
    <scope>NUCLEOTIDE SEQUENCE [LARGE SCALE GENOMIC DNA]</scope>
    <source>
        <strain evidence="6 7">PT47_8</strain>
    </source>
</reference>
<protein>
    <submittedName>
        <fullName evidence="6">Globin-coupled sensor protein</fullName>
    </submittedName>
</protein>
<keyword evidence="4" id="KW-0807">Transducer</keyword>
<dbReference type="InterPro" id="IPR039379">
    <property type="entry name" value="Protoglobin_sensor_dom"/>
</dbReference>
<dbReference type="Pfam" id="PF11563">
    <property type="entry name" value="Protoglobin"/>
    <property type="match status" value="1"/>
</dbReference>
<dbReference type="InterPro" id="IPR044398">
    <property type="entry name" value="Globin-sensor_dom"/>
</dbReference>
<dbReference type="AlphaFoldDB" id="A0ABD4XAH7"/>
<gene>
    <name evidence="6" type="ORF">PXK24_12310</name>
</gene>
<evidence type="ECO:0000256" key="4">
    <source>
        <dbReference type="PROSITE-ProRule" id="PRU00284"/>
    </source>
</evidence>
<evidence type="ECO:0000313" key="7">
    <source>
        <dbReference type="Proteomes" id="UP001218364"/>
    </source>
</evidence>
<dbReference type="Gene3D" id="1.10.287.950">
    <property type="entry name" value="Methyl-accepting chemotaxis protein"/>
    <property type="match status" value="1"/>
</dbReference>
<dbReference type="SMART" id="SM00283">
    <property type="entry name" value="MA"/>
    <property type="match status" value="1"/>
</dbReference>